<dbReference type="Gene3D" id="3.30.565.10">
    <property type="entry name" value="Histidine kinase-like ATPase, C-terminal domain"/>
    <property type="match status" value="1"/>
</dbReference>
<gene>
    <name evidence="1" type="ORF">GCM10010468_59870</name>
</gene>
<comment type="caution">
    <text evidence="1">The sequence shown here is derived from an EMBL/GenBank/DDBJ whole genome shotgun (WGS) entry which is preliminary data.</text>
</comment>
<dbReference type="InterPro" id="IPR036890">
    <property type="entry name" value="HATPase_C_sf"/>
</dbReference>
<dbReference type="Proteomes" id="UP001501237">
    <property type="component" value="Unassembled WGS sequence"/>
</dbReference>
<evidence type="ECO:0000313" key="2">
    <source>
        <dbReference type="Proteomes" id="UP001501237"/>
    </source>
</evidence>
<evidence type="ECO:0008006" key="3">
    <source>
        <dbReference type="Google" id="ProtNLM"/>
    </source>
</evidence>
<keyword evidence="2" id="KW-1185">Reference proteome</keyword>
<dbReference type="CDD" id="cd16936">
    <property type="entry name" value="HATPase_RsbW-like"/>
    <property type="match status" value="1"/>
</dbReference>
<dbReference type="RefSeq" id="WP_425547834.1">
    <property type="nucleotide sequence ID" value="NZ_BAAAUV010000019.1"/>
</dbReference>
<protein>
    <recommendedName>
        <fullName evidence="3">Histidine kinase/HSP90-like ATPase domain-containing protein</fullName>
    </recommendedName>
</protein>
<proteinExistence type="predicted"/>
<sequence length="103" mass="11421">MPGDTASDAALMASELATNAHQHAPAHPPHELWLYFVDEYEFCCAVFDGMAARDQELDVDRGDYGRGLSIVAELSKGRWGTSPARARMDPRVRGKAVWFVCPR</sequence>
<evidence type="ECO:0000313" key="1">
    <source>
        <dbReference type="EMBL" id="GAA3229761.1"/>
    </source>
</evidence>
<dbReference type="SUPFAM" id="SSF55874">
    <property type="entry name" value="ATPase domain of HSP90 chaperone/DNA topoisomerase II/histidine kinase"/>
    <property type="match status" value="1"/>
</dbReference>
<accession>A0ABP6QGU8</accession>
<name>A0ABP6QGU8_9ACTN</name>
<dbReference type="EMBL" id="BAAAUV010000019">
    <property type="protein sequence ID" value="GAA3229761.1"/>
    <property type="molecule type" value="Genomic_DNA"/>
</dbReference>
<organism evidence="1 2">
    <name type="scientific">Actinocorallia longicatena</name>
    <dbReference type="NCBI Taxonomy" id="111803"/>
    <lineage>
        <taxon>Bacteria</taxon>
        <taxon>Bacillati</taxon>
        <taxon>Actinomycetota</taxon>
        <taxon>Actinomycetes</taxon>
        <taxon>Streptosporangiales</taxon>
        <taxon>Thermomonosporaceae</taxon>
        <taxon>Actinocorallia</taxon>
    </lineage>
</organism>
<reference evidence="2" key="1">
    <citation type="journal article" date="2019" name="Int. J. Syst. Evol. Microbiol.">
        <title>The Global Catalogue of Microorganisms (GCM) 10K type strain sequencing project: providing services to taxonomists for standard genome sequencing and annotation.</title>
        <authorList>
            <consortium name="The Broad Institute Genomics Platform"/>
            <consortium name="The Broad Institute Genome Sequencing Center for Infectious Disease"/>
            <person name="Wu L."/>
            <person name="Ma J."/>
        </authorList>
    </citation>
    <scope>NUCLEOTIDE SEQUENCE [LARGE SCALE GENOMIC DNA]</scope>
    <source>
        <strain evidence="2">JCM 9377</strain>
    </source>
</reference>